<keyword evidence="5 11" id="KW-0456">Lyase</keyword>
<dbReference type="Gene3D" id="3.40.50.1970">
    <property type="match status" value="1"/>
</dbReference>
<evidence type="ECO:0000256" key="6">
    <source>
        <dbReference type="ARBA" id="ARBA00023993"/>
    </source>
</evidence>
<evidence type="ECO:0000313" key="11">
    <source>
        <dbReference type="EMBL" id="MFC5721274.1"/>
    </source>
</evidence>
<feature type="domain" description="3-dehydroquinate synthase C-terminal" evidence="10">
    <location>
        <begin position="195"/>
        <end position="332"/>
    </location>
</feature>
<name>A0ABW0YXE4_9ACTN</name>
<evidence type="ECO:0000256" key="5">
    <source>
        <dbReference type="ARBA" id="ARBA00023239"/>
    </source>
</evidence>
<dbReference type="Proteomes" id="UP001596083">
    <property type="component" value="Unassembled WGS sequence"/>
</dbReference>
<gene>
    <name evidence="11" type="ORF">ACFP1Z_13970</name>
</gene>
<keyword evidence="3" id="KW-0547">Nucleotide-binding</keyword>
<accession>A0ABW0YXE4</accession>
<keyword evidence="12" id="KW-1185">Reference proteome</keyword>
<evidence type="ECO:0000259" key="10">
    <source>
        <dbReference type="Pfam" id="PF24621"/>
    </source>
</evidence>
<dbReference type="EMBL" id="JBHSPB010000007">
    <property type="protein sequence ID" value="MFC5721274.1"/>
    <property type="molecule type" value="Genomic_DNA"/>
</dbReference>
<dbReference type="Pfam" id="PF01761">
    <property type="entry name" value="DHQ_synthase"/>
    <property type="match status" value="1"/>
</dbReference>
<comment type="cofactor">
    <cofactor evidence="1">
        <name>NAD(+)</name>
        <dbReference type="ChEBI" id="CHEBI:57540"/>
    </cofactor>
</comment>
<dbReference type="InterPro" id="IPR030960">
    <property type="entry name" value="DHQS/DOIS_N"/>
</dbReference>
<dbReference type="InterPro" id="IPR035872">
    <property type="entry name" value="EEVS-like"/>
</dbReference>
<protein>
    <recommendedName>
        <fullName evidence="8">2-epi-5-epi-valiolone synthase</fullName>
        <ecNumber evidence="7">4.2.3.152</ecNumber>
    </recommendedName>
</protein>
<evidence type="ECO:0000256" key="3">
    <source>
        <dbReference type="ARBA" id="ARBA00022741"/>
    </source>
</evidence>
<keyword evidence="4" id="KW-0520">NAD</keyword>
<evidence type="ECO:0000256" key="1">
    <source>
        <dbReference type="ARBA" id="ARBA00001911"/>
    </source>
</evidence>
<proteinExistence type="predicted"/>
<comment type="catalytic activity">
    <reaction evidence="6">
        <text>D-sedoheptulose 7-phosphate = 2-epi-5-epi-valiolone + phosphate</text>
        <dbReference type="Rhea" id="RHEA:44184"/>
        <dbReference type="ChEBI" id="CHEBI:43474"/>
        <dbReference type="ChEBI" id="CHEBI:57483"/>
        <dbReference type="ChEBI" id="CHEBI:84187"/>
        <dbReference type="EC" id="4.2.3.152"/>
    </reaction>
</comment>
<organism evidence="11 12">
    <name type="scientific">Streptomyces gamaensis</name>
    <dbReference type="NCBI Taxonomy" id="1763542"/>
    <lineage>
        <taxon>Bacteria</taxon>
        <taxon>Bacillati</taxon>
        <taxon>Actinomycetota</taxon>
        <taxon>Actinomycetes</taxon>
        <taxon>Kitasatosporales</taxon>
        <taxon>Streptomycetaceae</taxon>
        <taxon>Streptomyces</taxon>
    </lineage>
</organism>
<evidence type="ECO:0000259" key="9">
    <source>
        <dbReference type="Pfam" id="PF01761"/>
    </source>
</evidence>
<dbReference type="InterPro" id="IPR056179">
    <property type="entry name" value="DHQS_C"/>
</dbReference>
<comment type="caution">
    <text evidence="11">The sequence shown here is derived from an EMBL/GenBank/DDBJ whole genome shotgun (WGS) entry which is preliminary data.</text>
</comment>
<evidence type="ECO:0000256" key="2">
    <source>
        <dbReference type="ARBA" id="ARBA00022723"/>
    </source>
</evidence>
<dbReference type="Pfam" id="PF24621">
    <property type="entry name" value="DHQS_C"/>
    <property type="match status" value="1"/>
</dbReference>
<evidence type="ECO:0000256" key="4">
    <source>
        <dbReference type="ARBA" id="ARBA00023027"/>
    </source>
</evidence>
<dbReference type="Gene3D" id="1.20.1090.10">
    <property type="entry name" value="Dehydroquinate synthase-like - alpha domain"/>
    <property type="match status" value="1"/>
</dbReference>
<feature type="domain" description="3-dehydroquinate synthase N-terminal" evidence="9">
    <location>
        <begin position="81"/>
        <end position="193"/>
    </location>
</feature>
<dbReference type="CDD" id="cd08199">
    <property type="entry name" value="EEVS"/>
    <property type="match status" value="1"/>
</dbReference>
<dbReference type="InterPro" id="IPR050071">
    <property type="entry name" value="Dehydroquinate_synthase"/>
</dbReference>
<dbReference type="EC" id="4.2.3.152" evidence="7"/>
<dbReference type="SUPFAM" id="SSF56796">
    <property type="entry name" value="Dehydroquinate synthase-like"/>
    <property type="match status" value="1"/>
</dbReference>
<evidence type="ECO:0000256" key="8">
    <source>
        <dbReference type="ARBA" id="ARBA00024092"/>
    </source>
</evidence>
<dbReference type="PANTHER" id="PTHR43622">
    <property type="entry name" value="3-DEHYDROQUINATE SYNTHASE"/>
    <property type="match status" value="1"/>
</dbReference>
<reference evidence="12" key="1">
    <citation type="journal article" date="2019" name="Int. J. Syst. Evol. Microbiol.">
        <title>The Global Catalogue of Microorganisms (GCM) 10K type strain sequencing project: providing services to taxonomists for standard genome sequencing and annotation.</title>
        <authorList>
            <consortium name="The Broad Institute Genomics Platform"/>
            <consortium name="The Broad Institute Genome Sequencing Center for Infectious Disease"/>
            <person name="Wu L."/>
            <person name="Ma J."/>
        </authorList>
    </citation>
    <scope>NUCLEOTIDE SEQUENCE [LARGE SCALE GENOMIC DNA]</scope>
    <source>
        <strain evidence="12">CGMCC 4.7304</strain>
    </source>
</reference>
<dbReference type="PANTHER" id="PTHR43622:SF3">
    <property type="entry name" value="2-EPI-5-EPI-VALIOLONE SYNTHASE"/>
    <property type="match status" value="1"/>
</dbReference>
<evidence type="ECO:0000256" key="7">
    <source>
        <dbReference type="ARBA" id="ARBA00024060"/>
    </source>
</evidence>
<dbReference type="RefSeq" id="WP_390316511.1">
    <property type="nucleotide sequence ID" value="NZ_JBHSPB010000007.1"/>
</dbReference>
<dbReference type="GO" id="GO:0016829">
    <property type="term" value="F:lyase activity"/>
    <property type="evidence" value="ECO:0007669"/>
    <property type="project" value="UniProtKB-KW"/>
</dbReference>
<keyword evidence="2" id="KW-0479">Metal-binding</keyword>
<evidence type="ECO:0000313" key="12">
    <source>
        <dbReference type="Proteomes" id="UP001596083"/>
    </source>
</evidence>
<sequence length="396" mass="42593">MVTSSRHGRSWRLRSEQIVEYEIVDAPGLLDPDNPALASVPGTAGRSGTRVVVLDDAVEALYGERIRTYFDQRDVPVAYLVLPGSEENKTVERALDVVDKLNAVGTNRLSTPPLVIGGGVVADVVGLAASLYRRGIPSVRVPTTLLAQVDVGVAAKTGVNYGGYRNRLGSYSPPPLTLIDREFLATVPERQLRNGMGEIFKMALIKDRRLFDLLAEYGAGLVEARFQDPGPGQDGVPGTVADEVIGRAIAGMAEELEPNLWEKNLRRSVDYGHSFSPLVEMRALPELLHGEAVAMDCVFSAVVATGRGLLDAADFTTVVEVAGRLGLAPAHPLFCDADLVLEALADTVRHRDGRQNLPMLTAIGEVCFLDDVTEAEIKQACATMADLLDARPADAR</sequence>